<gene>
    <name evidence="2" type="ORF">EPUS_00350</name>
</gene>
<name>U1GDM7_ENDPU</name>
<dbReference type="OrthoDB" id="4062651at2759"/>
<dbReference type="GeneID" id="19235413"/>
<dbReference type="EMBL" id="KE721353">
    <property type="protein sequence ID" value="ERF70163.1"/>
    <property type="molecule type" value="Genomic_DNA"/>
</dbReference>
<dbReference type="PROSITE" id="PS50011">
    <property type="entry name" value="PROTEIN_KINASE_DOM"/>
    <property type="match status" value="1"/>
</dbReference>
<accession>U1GDM7</accession>
<dbReference type="AlphaFoldDB" id="U1GDM7"/>
<evidence type="ECO:0000313" key="3">
    <source>
        <dbReference type="Proteomes" id="UP000019373"/>
    </source>
</evidence>
<dbReference type="GO" id="GO:0005524">
    <property type="term" value="F:ATP binding"/>
    <property type="evidence" value="ECO:0007669"/>
    <property type="project" value="InterPro"/>
</dbReference>
<dbReference type="InterPro" id="IPR000719">
    <property type="entry name" value="Prot_kinase_dom"/>
</dbReference>
<dbReference type="Pfam" id="PF00069">
    <property type="entry name" value="Pkinase"/>
    <property type="match status" value="1"/>
</dbReference>
<dbReference type="eggNOG" id="ENOG502RZ04">
    <property type="taxonomic scope" value="Eukaryota"/>
</dbReference>
<keyword evidence="3" id="KW-1185">Reference proteome</keyword>
<dbReference type="HOGENOM" id="CLU_062257_0_0_1"/>
<dbReference type="SUPFAM" id="SSF56112">
    <property type="entry name" value="Protein kinase-like (PK-like)"/>
    <property type="match status" value="1"/>
</dbReference>
<dbReference type="InterPro" id="IPR011009">
    <property type="entry name" value="Kinase-like_dom_sf"/>
</dbReference>
<sequence>MSKFLELEILFTAEKFSQINGDLEYDLNVVLYRLGGAFYKGWSHVRYRSKEEVKFADIFDSVLIPEAHLSCAFPKHYTRAPDPLPPNCYVKEAAMLRYDPTKPTALGDAILKEATIYEKLMRHPHPNISKYHGCQVKNGRITGLCFDRYHESLMSRVNPGSHGKRWFDATQRPLKDMHSCMEGIRSGLEHLHSLGLVHNDLNPSNVMFPAADDETPIIIDFASCTPIGGSLENVGKTVEWSDEKVLTSLPSNDNDALEEITEWLRNGKNFKFEMSC</sequence>
<evidence type="ECO:0000313" key="2">
    <source>
        <dbReference type="EMBL" id="ERF70163.1"/>
    </source>
</evidence>
<dbReference type="OMA" id="EEIRIWI"/>
<dbReference type="RefSeq" id="XP_007804198.1">
    <property type="nucleotide sequence ID" value="XM_007806007.1"/>
</dbReference>
<proteinExistence type="predicted"/>
<organism evidence="2 3">
    <name type="scientific">Endocarpon pusillum (strain Z07020 / HMAS-L-300199)</name>
    <name type="common">Lichen-forming fungus</name>
    <dbReference type="NCBI Taxonomy" id="1263415"/>
    <lineage>
        <taxon>Eukaryota</taxon>
        <taxon>Fungi</taxon>
        <taxon>Dikarya</taxon>
        <taxon>Ascomycota</taxon>
        <taxon>Pezizomycotina</taxon>
        <taxon>Eurotiomycetes</taxon>
        <taxon>Chaetothyriomycetidae</taxon>
        <taxon>Verrucariales</taxon>
        <taxon>Verrucariaceae</taxon>
        <taxon>Endocarpon</taxon>
    </lineage>
</organism>
<protein>
    <recommendedName>
        <fullName evidence="1">Protein kinase domain-containing protein</fullName>
    </recommendedName>
</protein>
<dbReference type="GO" id="GO:0004672">
    <property type="term" value="F:protein kinase activity"/>
    <property type="evidence" value="ECO:0007669"/>
    <property type="project" value="InterPro"/>
</dbReference>
<evidence type="ECO:0000259" key="1">
    <source>
        <dbReference type="PROSITE" id="PS50011"/>
    </source>
</evidence>
<feature type="domain" description="Protein kinase" evidence="1">
    <location>
        <begin position="32"/>
        <end position="276"/>
    </location>
</feature>
<dbReference type="Gene3D" id="1.10.510.10">
    <property type="entry name" value="Transferase(Phosphotransferase) domain 1"/>
    <property type="match status" value="1"/>
</dbReference>
<dbReference type="Proteomes" id="UP000019373">
    <property type="component" value="Unassembled WGS sequence"/>
</dbReference>
<reference evidence="3" key="1">
    <citation type="journal article" date="2014" name="BMC Genomics">
        <title>Genome characteristics reveal the impact of lichenization on lichen-forming fungus Endocarpon pusillum Hedwig (Verrucariales, Ascomycota).</title>
        <authorList>
            <person name="Wang Y.-Y."/>
            <person name="Liu B."/>
            <person name="Zhang X.-Y."/>
            <person name="Zhou Q.-M."/>
            <person name="Zhang T."/>
            <person name="Li H."/>
            <person name="Yu Y.-F."/>
            <person name="Zhang X.-L."/>
            <person name="Hao X.-Y."/>
            <person name="Wang M."/>
            <person name="Wang L."/>
            <person name="Wei J.-C."/>
        </authorList>
    </citation>
    <scope>NUCLEOTIDE SEQUENCE [LARGE SCALE GENOMIC DNA]</scope>
    <source>
        <strain evidence="3">Z07020 / HMAS-L-300199</strain>
    </source>
</reference>